<dbReference type="InterPro" id="IPR047115">
    <property type="entry name" value="ARSB"/>
</dbReference>
<dbReference type="STRING" id="300112.A0A4S2L2I4"/>
<dbReference type="CDD" id="cd16029">
    <property type="entry name" value="4-S"/>
    <property type="match status" value="2"/>
</dbReference>
<dbReference type="EMBL" id="QBLH01000250">
    <property type="protein sequence ID" value="TGZ56965.1"/>
    <property type="molecule type" value="Genomic_DNA"/>
</dbReference>
<reference evidence="9 10" key="1">
    <citation type="journal article" date="2019" name="Philos. Trans. R. Soc. Lond., B, Biol. Sci.">
        <title>Ant behaviour and brain gene expression of defending hosts depend on the ecological success of the intruding social parasite.</title>
        <authorList>
            <person name="Kaur R."/>
            <person name="Stoldt M."/>
            <person name="Jongepier E."/>
            <person name="Feldmeyer B."/>
            <person name="Menzel F."/>
            <person name="Bornberg-Bauer E."/>
            <person name="Foitzik S."/>
        </authorList>
    </citation>
    <scope>NUCLEOTIDE SEQUENCE [LARGE SCALE GENOMIC DNA]</scope>
    <source>
        <tissue evidence="9">Whole body</tissue>
    </source>
</reference>
<evidence type="ECO:0000256" key="4">
    <source>
        <dbReference type="ARBA" id="ARBA00022801"/>
    </source>
</evidence>
<evidence type="ECO:0000313" key="9">
    <source>
        <dbReference type="EMBL" id="TGZ56965.1"/>
    </source>
</evidence>
<dbReference type="PROSITE" id="PS00523">
    <property type="entry name" value="SULFATASE_1"/>
    <property type="match status" value="2"/>
</dbReference>
<comment type="caution">
    <text evidence="9">The sequence shown here is derived from an EMBL/GenBank/DDBJ whole genome shotgun (WGS) entry which is preliminary data.</text>
</comment>
<gene>
    <name evidence="9" type="ORF">DBV15_06022</name>
</gene>
<evidence type="ECO:0000256" key="1">
    <source>
        <dbReference type="ARBA" id="ARBA00001913"/>
    </source>
</evidence>
<dbReference type="InterPro" id="IPR024607">
    <property type="entry name" value="Sulfatase_CS"/>
</dbReference>
<dbReference type="GO" id="GO:0008484">
    <property type="term" value="F:sulfuric ester hydrolase activity"/>
    <property type="evidence" value="ECO:0007669"/>
    <property type="project" value="InterPro"/>
</dbReference>
<feature type="modified residue" description="3-oxoalanine (Ser)" evidence="7">
    <location>
        <position position="56"/>
    </location>
</feature>
<name>A0A4S2L2I4_9HYME</name>
<evidence type="ECO:0000313" key="10">
    <source>
        <dbReference type="Proteomes" id="UP000310200"/>
    </source>
</evidence>
<evidence type="ECO:0000256" key="6">
    <source>
        <dbReference type="ARBA" id="ARBA00023180"/>
    </source>
</evidence>
<dbReference type="PANTHER" id="PTHR10342:SF264">
    <property type="entry name" value="MIP05773P-RELATED"/>
    <property type="match status" value="1"/>
</dbReference>
<keyword evidence="4" id="KW-0378">Hydrolase</keyword>
<dbReference type="PANTHER" id="PTHR10342">
    <property type="entry name" value="ARYLSULFATASE"/>
    <property type="match status" value="1"/>
</dbReference>
<evidence type="ECO:0000256" key="5">
    <source>
        <dbReference type="ARBA" id="ARBA00022837"/>
    </source>
</evidence>
<keyword evidence="10" id="KW-1185">Reference proteome</keyword>
<dbReference type="Gene3D" id="3.30.1120.10">
    <property type="match status" value="2"/>
</dbReference>
<feature type="domain" description="Sulfatase N-terminal" evidence="8">
    <location>
        <begin position="566"/>
        <end position="881"/>
    </location>
</feature>
<comment type="similarity">
    <text evidence="2">Belongs to the sulfatase family.</text>
</comment>
<dbReference type="InterPro" id="IPR000917">
    <property type="entry name" value="Sulfatase_N"/>
</dbReference>
<dbReference type="InterPro" id="IPR017850">
    <property type="entry name" value="Alkaline_phosphatase_core_sf"/>
</dbReference>
<keyword evidence="3" id="KW-0479">Metal-binding</keyword>
<comment type="cofactor">
    <cofactor evidence="1">
        <name>Ca(2+)</name>
        <dbReference type="ChEBI" id="CHEBI:29108"/>
    </cofactor>
</comment>
<accession>A0A4S2L2I4</accession>
<protein>
    <submittedName>
        <fullName evidence="9">Arylsulfatase B</fullName>
    </submittedName>
</protein>
<dbReference type="Proteomes" id="UP000310200">
    <property type="component" value="Unassembled WGS sequence"/>
</dbReference>
<evidence type="ECO:0000256" key="2">
    <source>
        <dbReference type="ARBA" id="ARBA00008779"/>
    </source>
</evidence>
<keyword evidence="5" id="KW-0106">Calcium</keyword>
<dbReference type="PROSITE" id="PS00149">
    <property type="entry name" value="SULFATASE_2"/>
    <property type="match status" value="2"/>
</dbReference>
<dbReference type="Pfam" id="PF00884">
    <property type="entry name" value="Sulfatase"/>
    <property type="match status" value="2"/>
</dbReference>
<proteinExistence type="inferred from homology"/>
<dbReference type="SUPFAM" id="SSF53649">
    <property type="entry name" value="Alkaline phosphatase-like"/>
    <property type="match status" value="2"/>
</dbReference>
<feature type="domain" description="Sulfatase N-terminal" evidence="8">
    <location>
        <begin position="19"/>
        <end position="327"/>
    </location>
</feature>
<comment type="PTM">
    <text evidence="7">The conversion to 3-oxoalanine (also known as C-formylglycine, FGly), of a serine or cysteine residue in prokaryotes and of a cysteine residue in eukaryotes, is critical for catalytic activity.</text>
</comment>
<sequence>MHKLKKLYVLTDNNAQNFQGWNDVGFHGSNQIPTPNIDALAYNGIILNRHYVLPSSTPSRTAFFTGKYPMRMGMQGEDIQGGEPRGLPLSVRILPEHLRGLGYTTKLIGKWHLGYHTPQHTPLHRGFDSFLGFYNSHVSYYDYKYSYQNMSGYDMHRGDAPAYGLTDKYVTDLFTDEAVRIIQGHDPSRPLYLQISHLAVHAPLENPQDYDHYDKRFMHIREQNRRKYARMVSKLDDSVGRIVHTLGNRGMLRNSVVLFLTDNGAAPIGKFRNFGSNYPLRGMKYTLYEGGVRGVAVLWSPKLRKAARVCDDLVHISDWLPTLYAAAAGDLTDLGEIDGVNQWRMLNDGYPIVRDKLLLNIDEISKTEGAIYKQYKLLRGSMEGGHYDGYYRDYERNYLPTYFNDSKKTAQEELPPYTETILKSAVSQSITYHLGGPVTQPSTMIQLRREAMVHCRSNSTLYRDNFFTCNVTECLFDIENDPCETKNIVEQYPRVARELDQFLEQYGRNVTIQVKPPVDWLADPRRTNNTWEPWIPSGDSFYPYNAAAKLAGLAYYLHIGVVLVAVGWNDVSFHGADEIPTPNIDALAYNGVILNRHYVLPVCTPSRTAFLTGQYPIRTGMQGYPLQGAEPRGIPLNYTLLPEYLRRLGYTTHLVGKWHVGYHTRNFGPTRRGFDTFLGYYTGYIQYYNHTLLESEQLGYDLHRIVGDNNTVEYRYDYMTDLVTDEAESIISSHNTNKPMYLQLAHLAPHSSDAEDIMEVRDWKETNATLGYIKDLNRRKYASVVSTLDKSVGRVVDALKKKDILKNTIIIFMADNGAQTEGVYKNYGSNYPLRGLKFSLFEGGVRGAACIYSPLIGQSSRVSTQLFHITDWLPTLYSAAGGISSDLKQLDGIDQWSAIKKVKTDERRSILVNIQEGENSEAAIMGRYKLTRDKSDYQKHYSYYSGNDASYPKYNVTNVLASPAATAIASVSTNVLTAAKIKQLRKEATIVCENLTNSSSCMNRTCLFNIYKDPCEITDLSSEYPKVVKRLSVFIDSYKSVLMKKPNTPVDPAGFPCHFNNTWMPWLPDDYQSISEMHFTTSGVTSWQHNDFNSTSS</sequence>
<evidence type="ECO:0000256" key="7">
    <source>
        <dbReference type="PIRSR" id="PIRSR600917-52"/>
    </source>
</evidence>
<dbReference type="GO" id="GO:0046872">
    <property type="term" value="F:metal ion binding"/>
    <property type="evidence" value="ECO:0007669"/>
    <property type="project" value="UniProtKB-KW"/>
</dbReference>
<evidence type="ECO:0000259" key="8">
    <source>
        <dbReference type="Pfam" id="PF00884"/>
    </source>
</evidence>
<organism evidence="9 10">
    <name type="scientific">Temnothorax longispinosus</name>
    <dbReference type="NCBI Taxonomy" id="300112"/>
    <lineage>
        <taxon>Eukaryota</taxon>
        <taxon>Metazoa</taxon>
        <taxon>Ecdysozoa</taxon>
        <taxon>Arthropoda</taxon>
        <taxon>Hexapoda</taxon>
        <taxon>Insecta</taxon>
        <taxon>Pterygota</taxon>
        <taxon>Neoptera</taxon>
        <taxon>Endopterygota</taxon>
        <taxon>Hymenoptera</taxon>
        <taxon>Apocrita</taxon>
        <taxon>Aculeata</taxon>
        <taxon>Formicoidea</taxon>
        <taxon>Formicidae</taxon>
        <taxon>Myrmicinae</taxon>
        <taxon>Temnothorax</taxon>
    </lineage>
</organism>
<keyword evidence="6" id="KW-0325">Glycoprotein</keyword>
<dbReference type="Gene3D" id="3.40.720.10">
    <property type="entry name" value="Alkaline Phosphatase, subunit A"/>
    <property type="match status" value="2"/>
</dbReference>
<dbReference type="AlphaFoldDB" id="A0A4S2L2I4"/>
<evidence type="ECO:0000256" key="3">
    <source>
        <dbReference type="ARBA" id="ARBA00022723"/>
    </source>
</evidence>